<comment type="caution">
    <text evidence="2">The sequence shown here is derived from an EMBL/GenBank/DDBJ whole genome shotgun (WGS) entry which is preliminary data.</text>
</comment>
<feature type="transmembrane region" description="Helical" evidence="1">
    <location>
        <begin position="21"/>
        <end position="42"/>
    </location>
</feature>
<dbReference type="AlphaFoldDB" id="A0A2M7UEU3"/>
<evidence type="ECO:0000256" key="1">
    <source>
        <dbReference type="SAM" id="Phobius"/>
    </source>
</evidence>
<dbReference type="Proteomes" id="UP000231688">
    <property type="component" value="Unassembled WGS sequence"/>
</dbReference>
<protein>
    <submittedName>
        <fullName evidence="2">Uncharacterized protein</fullName>
    </submittedName>
</protein>
<dbReference type="EMBL" id="PFOH01000021">
    <property type="protein sequence ID" value="PIZ69774.1"/>
    <property type="molecule type" value="Genomic_DNA"/>
</dbReference>
<reference evidence="3" key="1">
    <citation type="submission" date="2017-09" db="EMBL/GenBank/DDBJ databases">
        <title>Depth-based differentiation of microbial function through sediment-hosted aquifers and enrichment of novel symbionts in the deep terrestrial subsurface.</title>
        <authorList>
            <person name="Probst A.J."/>
            <person name="Ladd B."/>
            <person name="Jarett J.K."/>
            <person name="Geller-Mcgrath D.E."/>
            <person name="Sieber C.M.K."/>
            <person name="Emerson J.B."/>
            <person name="Anantharaman K."/>
            <person name="Thomas B.C."/>
            <person name="Malmstrom R."/>
            <person name="Stieglmeier M."/>
            <person name="Klingl A."/>
            <person name="Woyke T."/>
            <person name="Ryan C.M."/>
            <person name="Banfield J.F."/>
        </authorList>
    </citation>
    <scope>NUCLEOTIDE SEQUENCE [LARGE SCALE GENOMIC DNA]</scope>
</reference>
<accession>A0A2M7UEU3</accession>
<gene>
    <name evidence="2" type="ORF">COY10_00840</name>
</gene>
<keyword evidence="1" id="KW-0812">Transmembrane</keyword>
<evidence type="ECO:0000313" key="3">
    <source>
        <dbReference type="Proteomes" id="UP000231688"/>
    </source>
</evidence>
<organism evidence="2 3">
    <name type="scientific">Candidatus Portnoybacteria bacterium CG_4_10_14_0_2_um_filter_43_36</name>
    <dbReference type="NCBI Taxonomy" id="1974798"/>
    <lineage>
        <taxon>Bacteria</taxon>
        <taxon>Candidatus Portnoyibacteriota</taxon>
    </lineage>
</organism>
<keyword evidence="1" id="KW-1133">Transmembrane helix</keyword>
<evidence type="ECO:0000313" key="2">
    <source>
        <dbReference type="EMBL" id="PIZ69774.1"/>
    </source>
</evidence>
<sequence length="73" mass="8185">MARRVINNRLLLPGDEKIIPAGRALWLSVAIVFGVVPVYFVIDYSFGPWIQVGLFLLGVFFLVVGIKKALRLQ</sequence>
<keyword evidence="1" id="KW-0472">Membrane</keyword>
<feature type="transmembrane region" description="Helical" evidence="1">
    <location>
        <begin position="48"/>
        <end position="66"/>
    </location>
</feature>
<proteinExistence type="predicted"/>
<name>A0A2M7UEU3_9BACT</name>